<protein>
    <submittedName>
        <fullName evidence="2">Thioredoxin-like fold domain-containing protein</fullName>
    </submittedName>
</protein>
<sequence>MQLFLFVSYPILTMNQLLDLTLADCKLVPFSESSLNSEAEPILFKNVLNNQKFSFLVMITIPMVQGTSVKTTKDVIDENAFVLKELGNFISSKTSKEIPTVIIYDKFGSATMSENVLSLPSSLSGFYTVTPTTMHQESDILRTFSVSKQLSISLIERTAKDKFQILTNSCHNILKSDSLPSWPWDFTNVDWIFKENMVKPMDNGVKQLKGYDKPVPYVKGIYFFNFMIPLCRNFTVALKAFYENALKNHGKNSFEIFGCMFDLEKHVSDDVLKSMPWCTLKCSKEQMDIIKYTFGVSHVPTLILLDKNNDVITKNGRWLVGADPEAKYFPFNDWDWYVDRPIEWKCVRPWNFYLIWDVPSLIVFGDAEDENYIDEWFSFVGSTQLSKFENLKEKNSLTKNQFLSRSCLLLFKCIDDDEFLVQYNLADLGVPLAIIFDPYSGVTICDEEHMSAEILNDFVKKYKNGQLEPTISPVPQFSSPLTPAGTNQSITLQTHKLESN</sequence>
<evidence type="ECO:0000313" key="1">
    <source>
        <dbReference type="Proteomes" id="UP000887576"/>
    </source>
</evidence>
<name>A0AC34QKU8_9BILA</name>
<accession>A0AC34QKU8</accession>
<evidence type="ECO:0000313" key="2">
    <source>
        <dbReference type="WBParaSite" id="JU765_v2.g17182.t1"/>
    </source>
</evidence>
<organism evidence="1 2">
    <name type="scientific">Panagrolaimus sp. JU765</name>
    <dbReference type="NCBI Taxonomy" id="591449"/>
    <lineage>
        <taxon>Eukaryota</taxon>
        <taxon>Metazoa</taxon>
        <taxon>Ecdysozoa</taxon>
        <taxon>Nematoda</taxon>
        <taxon>Chromadorea</taxon>
        <taxon>Rhabditida</taxon>
        <taxon>Tylenchina</taxon>
        <taxon>Panagrolaimomorpha</taxon>
        <taxon>Panagrolaimoidea</taxon>
        <taxon>Panagrolaimidae</taxon>
        <taxon>Panagrolaimus</taxon>
    </lineage>
</organism>
<reference evidence="2" key="1">
    <citation type="submission" date="2022-11" db="UniProtKB">
        <authorList>
            <consortium name="WormBaseParasite"/>
        </authorList>
    </citation>
    <scope>IDENTIFICATION</scope>
</reference>
<proteinExistence type="predicted"/>
<dbReference type="WBParaSite" id="JU765_v2.g17182.t1">
    <property type="protein sequence ID" value="JU765_v2.g17182.t1"/>
    <property type="gene ID" value="JU765_v2.g17182"/>
</dbReference>
<dbReference type="Proteomes" id="UP000887576">
    <property type="component" value="Unplaced"/>
</dbReference>